<reference evidence="1 2" key="1">
    <citation type="submission" date="2017-06" db="EMBL/GenBank/DDBJ databases">
        <title>Sequencing and comparative analysis of myxobacterial genomes.</title>
        <authorList>
            <person name="Rupp O."/>
            <person name="Goesmann A."/>
            <person name="Sogaard-Andersen L."/>
        </authorList>
    </citation>
    <scope>NUCLEOTIDE SEQUENCE [LARGE SCALE GENOMIC DNA]</scope>
    <source>
        <strain evidence="1 2">DSM 52655</strain>
    </source>
</reference>
<dbReference type="EMBL" id="CP022098">
    <property type="protein sequence ID" value="ATB41976.1"/>
    <property type="molecule type" value="Genomic_DNA"/>
</dbReference>
<accession>A0A250JFP5</accession>
<proteinExistence type="predicted"/>
<sequence>MTSPEPVCAEALLPLQNPRAHTLGETFYLPRLKQDARCPSTLEWQVVSAPEGSRNTGVRWRVQPFAMPLFGNSVADASEVVGSVTQVDPSNQGITQVEGKLRIRGPSIDMKDVAFSIVPQ</sequence>
<evidence type="ECO:0000313" key="2">
    <source>
        <dbReference type="Proteomes" id="UP000217257"/>
    </source>
</evidence>
<dbReference type="RefSeq" id="WP_095989601.1">
    <property type="nucleotide sequence ID" value="NZ_CP022098.1"/>
</dbReference>
<evidence type="ECO:0000313" key="1">
    <source>
        <dbReference type="EMBL" id="ATB41976.1"/>
    </source>
</evidence>
<dbReference type="Proteomes" id="UP000217257">
    <property type="component" value="Chromosome"/>
</dbReference>
<protein>
    <submittedName>
        <fullName evidence="1">Uncharacterized protein</fullName>
    </submittedName>
</protein>
<name>A0A250JFP5_9BACT</name>
<gene>
    <name evidence="1" type="ORF">CYFUS_007452</name>
</gene>
<dbReference type="KEGG" id="cfus:CYFUS_007452"/>
<organism evidence="1 2">
    <name type="scientific">Cystobacter fuscus</name>
    <dbReference type="NCBI Taxonomy" id="43"/>
    <lineage>
        <taxon>Bacteria</taxon>
        <taxon>Pseudomonadati</taxon>
        <taxon>Myxococcota</taxon>
        <taxon>Myxococcia</taxon>
        <taxon>Myxococcales</taxon>
        <taxon>Cystobacterineae</taxon>
        <taxon>Archangiaceae</taxon>
        <taxon>Cystobacter</taxon>
    </lineage>
</organism>
<dbReference type="AlphaFoldDB" id="A0A250JFP5"/>